<accession>X6P4S0</accession>
<feature type="compositionally biased region" description="Basic and acidic residues" evidence="1">
    <location>
        <begin position="89"/>
        <end position="99"/>
    </location>
</feature>
<organism evidence="2 3">
    <name type="scientific">Reticulomyxa filosa</name>
    <dbReference type="NCBI Taxonomy" id="46433"/>
    <lineage>
        <taxon>Eukaryota</taxon>
        <taxon>Sar</taxon>
        <taxon>Rhizaria</taxon>
        <taxon>Retaria</taxon>
        <taxon>Foraminifera</taxon>
        <taxon>Monothalamids</taxon>
        <taxon>Reticulomyxidae</taxon>
        <taxon>Reticulomyxa</taxon>
    </lineage>
</organism>
<feature type="region of interest" description="Disordered" evidence="1">
    <location>
        <begin position="66"/>
        <end position="180"/>
    </location>
</feature>
<gene>
    <name evidence="2" type="ORF">RFI_03907</name>
</gene>
<name>X6P4S0_RETFI</name>
<keyword evidence="3" id="KW-1185">Reference proteome</keyword>
<protein>
    <submittedName>
        <fullName evidence="2">Uncharacterized protein</fullName>
    </submittedName>
</protein>
<comment type="caution">
    <text evidence="2">The sequence shown here is derived from an EMBL/GenBank/DDBJ whole genome shotgun (WGS) entry which is preliminary data.</text>
</comment>
<evidence type="ECO:0000313" key="3">
    <source>
        <dbReference type="Proteomes" id="UP000023152"/>
    </source>
</evidence>
<dbReference type="EMBL" id="ASPP01003601">
    <property type="protein sequence ID" value="ETO33201.1"/>
    <property type="molecule type" value="Genomic_DNA"/>
</dbReference>
<proteinExistence type="predicted"/>
<feature type="compositionally biased region" description="Acidic residues" evidence="1">
    <location>
        <begin position="137"/>
        <end position="159"/>
    </location>
</feature>
<dbReference type="Proteomes" id="UP000023152">
    <property type="component" value="Unassembled WGS sequence"/>
</dbReference>
<evidence type="ECO:0000313" key="2">
    <source>
        <dbReference type="EMBL" id="ETO33201.1"/>
    </source>
</evidence>
<sequence length="309" mass="34933">MNSSSIANADLARVNNQLTAMMNTLGGIELPSSTVRRFAGSSSNRLSHSGRLIRARLSNLTVSHVISESDNENDNETESVGTSLQVHVSESESVERANTPHETATARNQDAKDAIISDKTTLRQQKRKREKDKYDDNDNENSSDDDENEMEDDEDDNDEEKVGNEVMEADTNPNDKDYFMDSKGQQEALDRADSNGYNNTHDNNQTSHIKHDPLYFLRQRRMCESSNCSQADSPNGSKTEKLQYTRPLIELDELVYENGDLYHSVYMDPVLMDQASDPHVLLKCGHVCAVKAWDDILETKRRQRDTLRA</sequence>
<dbReference type="AlphaFoldDB" id="X6P4S0"/>
<evidence type="ECO:0000256" key="1">
    <source>
        <dbReference type="SAM" id="MobiDB-lite"/>
    </source>
</evidence>
<reference evidence="2 3" key="1">
    <citation type="journal article" date="2013" name="Curr. Biol.">
        <title>The Genome of the Foraminiferan Reticulomyxa filosa.</title>
        <authorList>
            <person name="Glockner G."/>
            <person name="Hulsmann N."/>
            <person name="Schleicher M."/>
            <person name="Noegel A.A."/>
            <person name="Eichinger L."/>
            <person name="Gallinger C."/>
            <person name="Pawlowski J."/>
            <person name="Sierra R."/>
            <person name="Euteneuer U."/>
            <person name="Pillet L."/>
            <person name="Moustafa A."/>
            <person name="Platzer M."/>
            <person name="Groth M."/>
            <person name="Szafranski K."/>
            <person name="Schliwa M."/>
        </authorList>
    </citation>
    <scope>NUCLEOTIDE SEQUENCE [LARGE SCALE GENOMIC DNA]</scope>
</reference>